<dbReference type="EMBL" id="DVMM01000106">
    <property type="protein sequence ID" value="HIU29687.1"/>
    <property type="molecule type" value="Genomic_DNA"/>
</dbReference>
<evidence type="ECO:0000259" key="2">
    <source>
        <dbReference type="Pfam" id="PF20921"/>
    </source>
</evidence>
<sequence>MQPAFNNELYIEKQTKHIRERIGLFGDKLYLEFGGKIFDDYHAARVLPGFAPDNKIKLLLEFKEICEILFCINAADIEKNKIRADLGITYDLEVLRLIDSIRGLGLLVNNVVITQYSGQQAADMFRSKLEKRGIHTYLHYPIPGYPGNVDLVVSDEGYGKNEFVETTRQLVVVTAPGPCSGKMATCLSQLYHEHQRGVQAGYAKFETFPIWNLPLKHPVNLAYEAATADLKDVNMIDPYHLEAYNIRTVNYNRDIEVFPVVKTILKRILGKNVYLSPTDMGVNMAGYAIEDDQQVRAAANEEIIRRYFKIRCDFIQGLVDAETVEKIELIMNEADLKPSDRKVVQPALEKARLKNAPAMAMHLRTGEIVTGRSTNLMTAAASCTLNALKVLSGLDDAMLLIAPVVLEPILRLKKDIYGSDKPLLSLEEVLISLSISAVTNTMADIALKNLDRLSGCEAHSTVILSPGDDIVCKKLGYNLTCEPAFASNDLYDGK</sequence>
<dbReference type="Gene3D" id="3.10.630.10">
    <property type="entry name" value="dip2346 domain like"/>
    <property type="match status" value="1"/>
</dbReference>
<dbReference type="InterPro" id="IPR048496">
    <property type="entry name" value="DUF1846_N"/>
</dbReference>
<dbReference type="Gene3D" id="1.20.1570.10">
    <property type="entry name" value="dip2346 domain like"/>
    <property type="match status" value="1"/>
</dbReference>
<evidence type="ECO:0000313" key="4">
    <source>
        <dbReference type="Proteomes" id="UP000824089"/>
    </source>
</evidence>
<gene>
    <name evidence="3" type="ORF">IAD50_05260</name>
</gene>
<name>A0A9D1I8A6_9CLOT</name>
<dbReference type="InterPro" id="IPR048441">
    <property type="entry name" value="DUF1846_C"/>
</dbReference>
<dbReference type="Pfam" id="PF20921">
    <property type="entry name" value="DUF1846_C"/>
    <property type="match status" value="1"/>
</dbReference>
<dbReference type="Gene3D" id="3.40.140.40">
    <property type="entry name" value="Domain of unknown function (DUF1846), C-terminal subdomain"/>
    <property type="match status" value="1"/>
</dbReference>
<dbReference type="AlphaFoldDB" id="A0A9D1I8A6"/>
<accession>A0A9D1I8A6</accession>
<evidence type="ECO:0000313" key="3">
    <source>
        <dbReference type="EMBL" id="HIU29687.1"/>
    </source>
</evidence>
<dbReference type="Pfam" id="PF08903">
    <property type="entry name" value="DUF1846"/>
    <property type="match status" value="1"/>
</dbReference>
<protein>
    <submittedName>
        <fullName evidence="3">DUF1846 domain-containing protein</fullName>
    </submittedName>
</protein>
<feature type="domain" description="DUF1846" evidence="1">
    <location>
        <begin position="4"/>
        <end position="334"/>
    </location>
</feature>
<evidence type="ECO:0000259" key="1">
    <source>
        <dbReference type="Pfam" id="PF08903"/>
    </source>
</evidence>
<dbReference type="NCBIfam" id="NF010184">
    <property type="entry name" value="PRK13663.1"/>
    <property type="match status" value="1"/>
</dbReference>
<proteinExistence type="predicted"/>
<feature type="domain" description="DUF1846" evidence="2">
    <location>
        <begin position="340"/>
        <end position="491"/>
    </location>
</feature>
<comment type="caution">
    <text evidence="3">The sequence shown here is derived from an EMBL/GenBank/DDBJ whole genome shotgun (WGS) entry which is preliminary data.</text>
</comment>
<dbReference type="Proteomes" id="UP000824089">
    <property type="component" value="Unassembled WGS sequence"/>
</dbReference>
<organism evidence="3 4">
    <name type="scientific">Candidatus Egerieisoma faecipullorum</name>
    <dbReference type="NCBI Taxonomy" id="2840963"/>
    <lineage>
        <taxon>Bacteria</taxon>
        <taxon>Bacillati</taxon>
        <taxon>Bacillota</taxon>
        <taxon>Clostridia</taxon>
        <taxon>Eubacteriales</taxon>
        <taxon>Clostridiaceae</taxon>
        <taxon>Clostridiaceae incertae sedis</taxon>
        <taxon>Candidatus Egerieisoma</taxon>
    </lineage>
</organism>
<reference evidence="3" key="1">
    <citation type="submission" date="2020-10" db="EMBL/GenBank/DDBJ databases">
        <authorList>
            <person name="Gilroy R."/>
        </authorList>
    </citation>
    <scope>NUCLEOTIDE SEQUENCE</scope>
    <source>
        <strain evidence="3">CHK195-4489</strain>
    </source>
</reference>
<reference evidence="3" key="2">
    <citation type="journal article" date="2021" name="PeerJ">
        <title>Extensive microbial diversity within the chicken gut microbiome revealed by metagenomics and culture.</title>
        <authorList>
            <person name="Gilroy R."/>
            <person name="Ravi A."/>
            <person name="Getino M."/>
            <person name="Pursley I."/>
            <person name="Horton D.L."/>
            <person name="Alikhan N.F."/>
            <person name="Baker D."/>
            <person name="Gharbi K."/>
            <person name="Hall N."/>
            <person name="Watson M."/>
            <person name="Adriaenssens E.M."/>
            <person name="Foster-Nyarko E."/>
            <person name="Jarju S."/>
            <person name="Secka A."/>
            <person name="Antonio M."/>
            <person name="Oren A."/>
            <person name="Chaudhuri R.R."/>
            <person name="La Ragione R."/>
            <person name="Hildebrand F."/>
            <person name="Pallen M.J."/>
        </authorList>
    </citation>
    <scope>NUCLEOTIDE SEQUENCE</scope>
    <source>
        <strain evidence="3">CHK195-4489</strain>
    </source>
</reference>